<proteinExistence type="predicted"/>
<keyword evidence="1" id="KW-0812">Transmembrane</keyword>
<feature type="transmembrane region" description="Helical" evidence="1">
    <location>
        <begin position="172"/>
        <end position="190"/>
    </location>
</feature>
<evidence type="ECO:0000256" key="1">
    <source>
        <dbReference type="SAM" id="Phobius"/>
    </source>
</evidence>
<feature type="transmembrane region" description="Helical" evidence="1">
    <location>
        <begin position="70"/>
        <end position="96"/>
    </location>
</feature>
<dbReference type="Gene3D" id="1.20.1070.10">
    <property type="entry name" value="Rhodopsin 7-helix transmembrane proteins"/>
    <property type="match status" value="1"/>
</dbReference>
<evidence type="ECO:0000313" key="2">
    <source>
        <dbReference type="EMBL" id="CAG8567862.1"/>
    </source>
</evidence>
<comment type="caution">
    <text evidence="2">The sequence shown here is derived from an EMBL/GenBank/DDBJ whole genome shotgun (WGS) entry which is preliminary data.</text>
</comment>
<feature type="transmembrane region" description="Helical" evidence="1">
    <location>
        <begin position="116"/>
        <end position="135"/>
    </location>
</feature>
<dbReference type="AlphaFoldDB" id="A0A9N9FXX8"/>
<organism evidence="2 3">
    <name type="scientific">Funneliformis caledonium</name>
    <dbReference type="NCBI Taxonomy" id="1117310"/>
    <lineage>
        <taxon>Eukaryota</taxon>
        <taxon>Fungi</taxon>
        <taxon>Fungi incertae sedis</taxon>
        <taxon>Mucoromycota</taxon>
        <taxon>Glomeromycotina</taxon>
        <taxon>Glomeromycetes</taxon>
        <taxon>Glomerales</taxon>
        <taxon>Glomeraceae</taxon>
        <taxon>Funneliformis</taxon>
    </lineage>
</organism>
<keyword evidence="3" id="KW-1185">Reference proteome</keyword>
<gene>
    <name evidence="2" type="ORF">FCALED_LOCUS6941</name>
</gene>
<keyword evidence="1" id="KW-0472">Membrane</keyword>
<keyword evidence="1" id="KW-1133">Transmembrane helix</keyword>
<feature type="transmembrane region" description="Helical" evidence="1">
    <location>
        <begin position="243"/>
        <end position="266"/>
    </location>
</feature>
<dbReference type="Proteomes" id="UP000789570">
    <property type="component" value="Unassembled WGS sequence"/>
</dbReference>
<reference evidence="2" key="1">
    <citation type="submission" date="2021-06" db="EMBL/GenBank/DDBJ databases">
        <authorList>
            <person name="Kallberg Y."/>
            <person name="Tangrot J."/>
            <person name="Rosling A."/>
        </authorList>
    </citation>
    <scope>NUCLEOTIDE SEQUENCE</scope>
    <source>
        <strain evidence="2">UK204</strain>
    </source>
</reference>
<accession>A0A9N9FXX8</accession>
<sequence length="430" mass="48461">MDSLVLYISILICILCFQNIYVQVKRNGFVLIFYSVSNSFYSLSYVLGGLTLNNGFKIESATEAEKYACLISGLALSLSSVAIAGLALALSVELFVSLRLTNPAARQDPRIKRLNICLAFFIPFVSVFSGIIILLSGGDQVFVNIDDEGMCEVSRHGKFRGLLFIFRTLPEYLLIFPASILSVFALIPVAKKVFENRRLQNSLSIPWAIDKEPVESPVLPTRGGPPPNPSIPPNAKMLLPRNVLLRMGLWCCLLIIFGVPTSIIIIKTSIDYLINGIVPYSYFPINTQFWLRNGHALYMILSSSLFLLCFGTGEFANEQYRDFWIIIFGYVFCRPKRLKKSKQLELKYNTRSEYDAYSHNSNRVSPTTTVNTPMSYLSHCPRSHSMFSNRSYPYSDNCSDDYESSGYPEVTVNDITRPKEARLSDTLSYV</sequence>
<feature type="transmembrane region" description="Helical" evidence="1">
    <location>
        <begin position="29"/>
        <end position="50"/>
    </location>
</feature>
<dbReference type="EMBL" id="CAJVPQ010001745">
    <property type="protein sequence ID" value="CAG8567862.1"/>
    <property type="molecule type" value="Genomic_DNA"/>
</dbReference>
<name>A0A9N9FXX8_9GLOM</name>
<dbReference type="OrthoDB" id="2405853at2759"/>
<feature type="transmembrane region" description="Helical" evidence="1">
    <location>
        <begin position="6"/>
        <end position="22"/>
    </location>
</feature>
<feature type="transmembrane region" description="Helical" evidence="1">
    <location>
        <begin position="296"/>
        <end position="316"/>
    </location>
</feature>
<protein>
    <submittedName>
        <fullName evidence="2">12028_t:CDS:1</fullName>
    </submittedName>
</protein>
<evidence type="ECO:0000313" key="3">
    <source>
        <dbReference type="Proteomes" id="UP000789570"/>
    </source>
</evidence>